<gene>
    <name evidence="1" type="ORF">KSP40_PGU006372</name>
</gene>
<sequence length="100" mass="12020">MLEGESKKWWKRFLRGRFFGREVSTISWEDVQEFSHWFIPYSAKRKMPGKFLRLKKKSFHSSIMKKSFHTEHSTLGILSLRKKKDATIFKRDLETPVTIL</sequence>
<name>A0ABR2MFB4_9ASPA</name>
<dbReference type="Proteomes" id="UP001412067">
    <property type="component" value="Unassembled WGS sequence"/>
</dbReference>
<protein>
    <submittedName>
        <fullName evidence="1">Uncharacterized protein</fullName>
    </submittedName>
</protein>
<organism evidence="1 2">
    <name type="scientific">Platanthera guangdongensis</name>
    <dbReference type="NCBI Taxonomy" id="2320717"/>
    <lineage>
        <taxon>Eukaryota</taxon>
        <taxon>Viridiplantae</taxon>
        <taxon>Streptophyta</taxon>
        <taxon>Embryophyta</taxon>
        <taxon>Tracheophyta</taxon>
        <taxon>Spermatophyta</taxon>
        <taxon>Magnoliopsida</taxon>
        <taxon>Liliopsida</taxon>
        <taxon>Asparagales</taxon>
        <taxon>Orchidaceae</taxon>
        <taxon>Orchidoideae</taxon>
        <taxon>Orchideae</taxon>
        <taxon>Orchidinae</taxon>
        <taxon>Platanthera</taxon>
    </lineage>
</organism>
<dbReference type="EMBL" id="JBBWWR010000008">
    <property type="protein sequence ID" value="KAK8962882.1"/>
    <property type="molecule type" value="Genomic_DNA"/>
</dbReference>
<keyword evidence="2" id="KW-1185">Reference proteome</keyword>
<reference evidence="1 2" key="1">
    <citation type="journal article" date="2022" name="Nat. Plants">
        <title>Genomes of leafy and leafless Platanthera orchids illuminate the evolution of mycoheterotrophy.</title>
        <authorList>
            <person name="Li M.H."/>
            <person name="Liu K.W."/>
            <person name="Li Z."/>
            <person name="Lu H.C."/>
            <person name="Ye Q.L."/>
            <person name="Zhang D."/>
            <person name="Wang J.Y."/>
            <person name="Li Y.F."/>
            <person name="Zhong Z.M."/>
            <person name="Liu X."/>
            <person name="Yu X."/>
            <person name="Liu D.K."/>
            <person name="Tu X.D."/>
            <person name="Liu B."/>
            <person name="Hao Y."/>
            <person name="Liao X.Y."/>
            <person name="Jiang Y.T."/>
            <person name="Sun W.H."/>
            <person name="Chen J."/>
            <person name="Chen Y.Q."/>
            <person name="Ai Y."/>
            <person name="Zhai J.W."/>
            <person name="Wu S.S."/>
            <person name="Zhou Z."/>
            <person name="Hsiao Y.Y."/>
            <person name="Wu W.L."/>
            <person name="Chen Y.Y."/>
            <person name="Lin Y.F."/>
            <person name="Hsu J.L."/>
            <person name="Li C.Y."/>
            <person name="Wang Z.W."/>
            <person name="Zhao X."/>
            <person name="Zhong W.Y."/>
            <person name="Ma X.K."/>
            <person name="Ma L."/>
            <person name="Huang J."/>
            <person name="Chen G.Z."/>
            <person name="Huang M.Z."/>
            <person name="Huang L."/>
            <person name="Peng D.H."/>
            <person name="Luo Y.B."/>
            <person name="Zou S.Q."/>
            <person name="Chen S.P."/>
            <person name="Lan S."/>
            <person name="Tsai W.C."/>
            <person name="Van de Peer Y."/>
            <person name="Liu Z.J."/>
        </authorList>
    </citation>
    <scope>NUCLEOTIDE SEQUENCE [LARGE SCALE GENOMIC DNA]</scope>
    <source>
        <strain evidence="1">Lor288</strain>
    </source>
</reference>
<accession>A0ABR2MFB4</accession>
<evidence type="ECO:0000313" key="2">
    <source>
        <dbReference type="Proteomes" id="UP001412067"/>
    </source>
</evidence>
<evidence type="ECO:0000313" key="1">
    <source>
        <dbReference type="EMBL" id="KAK8962882.1"/>
    </source>
</evidence>
<proteinExistence type="predicted"/>
<comment type="caution">
    <text evidence="1">The sequence shown here is derived from an EMBL/GenBank/DDBJ whole genome shotgun (WGS) entry which is preliminary data.</text>
</comment>